<dbReference type="RefSeq" id="WP_286303892.1">
    <property type="nucleotide sequence ID" value="NZ_AP027741.1"/>
</dbReference>
<dbReference type="Proteomes" id="UP001501476">
    <property type="component" value="Unassembled WGS sequence"/>
</dbReference>
<organism evidence="1 2">
    <name type="scientific">Methylophaga marina</name>
    <dbReference type="NCBI Taxonomy" id="45495"/>
    <lineage>
        <taxon>Bacteria</taxon>
        <taxon>Pseudomonadati</taxon>
        <taxon>Pseudomonadota</taxon>
        <taxon>Gammaproteobacteria</taxon>
        <taxon>Thiotrichales</taxon>
        <taxon>Piscirickettsiaceae</taxon>
        <taxon>Methylophaga</taxon>
    </lineage>
</organism>
<evidence type="ECO:0000313" key="1">
    <source>
        <dbReference type="EMBL" id="GAA0226039.1"/>
    </source>
</evidence>
<name>A0ABP3DA31_9GAMM</name>
<evidence type="ECO:0000313" key="2">
    <source>
        <dbReference type="Proteomes" id="UP001501476"/>
    </source>
</evidence>
<reference evidence="2" key="1">
    <citation type="journal article" date="2019" name="Int. J. Syst. Evol. Microbiol.">
        <title>The Global Catalogue of Microorganisms (GCM) 10K type strain sequencing project: providing services to taxonomists for standard genome sequencing and annotation.</title>
        <authorList>
            <consortium name="The Broad Institute Genomics Platform"/>
            <consortium name="The Broad Institute Genome Sequencing Center for Infectious Disease"/>
            <person name="Wu L."/>
            <person name="Ma J."/>
        </authorList>
    </citation>
    <scope>NUCLEOTIDE SEQUENCE [LARGE SCALE GENOMIC DNA]</scope>
    <source>
        <strain evidence="2">JCM 6886</strain>
    </source>
</reference>
<comment type="caution">
    <text evidence="1">The sequence shown here is derived from an EMBL/GenBank/DDBJ whole genome shotgun (WGS) entry which is preliminary data.</text>
</comment>
<gene>
    <name evidence="1" type="ORF">GCM10008964_17020</name>
</gene>
<accession>A0ABP3DA31</accession>
<proteinExistence type="predicted"/>
<dbReference type="EMBL" id="BAAADG010000005">
    <property type="protein sequence ID" value="GAA0226039.1"/>
    <property type="molecule type" value="Genomic_DNA"/>
</dbReference>
<protein>
    <submittedName>
        <fullName evidence="1">Uncharacterized protein</fullName>
    </submittedName>
</protein>
<sequence length="116" mass="13356">MNTSLEDFFIVREQQLFRIRNGKEKLMCIAYPELVDITNEGNKSSPIAIYHFHIHSNTDSNFVSISLPGNKLATKAALSNLMASKIPFAKFWGNQNDFDNFLRQSFNEYFSKNKVT</sequence>
<keyword evidence="2" id="KW-1185">Reference proteome</keyword>